<dbReference type="InterPro" id="IPR012340">
    <property type="entry name" value="NA-bd_OB-fold"/>
</dbReference>
<evidence type="ECO:0000256" key="1">
    <source>
        <dbReference type="ARBA" id="ARBA00023125"/>
    </source>
</evidence>
<evidence type="ECO:0000256" key="4">
    <source>
        <dbReference type="SAM" id="MobiDB-lite"/>
    </source>
</evidence>
<dbReference type="InterPro" id="IPR011344">
    <property type="entry name" value="ssDNA-bd"/>
</dbReference>
<organism evidence="5 6">
    <name type="scientific">Bifidobacterium criceti</name>
    <dbReference type="NCBI Taxonomy" id="1960969"/>
    <lineage>
        <taxon>Bacteria</taxon>
        <taxon>Bacillati</taxon>
        <taxon>Actinomycetota</taxon>
        <taxon>Actinomycetes</taxon>
        <taxon>Bifidobacteriales</taxon>
        <taxon>Bifidobacteriaceae</taxon>
        <taxon>Bifidobacterium</taxon>
    </lineage>
</organism>
<feature type="compositionally biased region" description="Basic and acidic residues" evidence="4">
    <location>
        <begin position="145"/>
        <end position="158"/>
    </location>
</feature>
<dbReference type="EMBL" id="MVOH01000006">
    <property type="protein sequence ID" value="PAU68321.1"/>
    <property type="molecule type" value="Genomic_DNA"/>
</dbReference>
<comment type="caution">
    <text evidence="5">The sequence shown here is derived from an EMBL/GenBank/DDBJ whole genome shotgun (WGS) entry which is preliminary data.</text>
</comment>
<dbReference type="PANTHER" id="PTHR10302">
    <property type="entry name" value="SINGLE-STRANDED DNA-BINDING PROTEIN"/>
    <property type="match status" value="1"/>
</dbReference>
<accession>A0A2A2EH44</accession>
<dbReference type="Proteomes" id="UP000218399">
    <property type="component" value="Unassembled WGS sequence"/>
</dbReference>
<dbReference type="AlphaFoldDB" id="A0A2A2EH44"/>
<dbReference type="NCBIfam" id="TIGR00621">
    <property type="entry name" value="ssb"/>
    <property type="match status" value="1"/>
</dbReference>
<gene>
    <name evidence="5" type="ORF">B1526_0506</name>
</gene>
<dbReference type="InterPro" id="IPR000424">
    <property type="entry name" value="Primosome_PriB/ssb"/>
</dbReference>
<dbReference type="SUPFAM" id="SSF50249">
    <property type="entry name" value="Nucleic acid-binding proteins"/>
    <property type="match status" value="1"/>
</dbReference>
<dbReference type="GO" id="GO:0006260">
    <property type="term" value="P:DNA replication"/>
    <property type="evidence" value="ECO:0007669"/>
    <property type="project" value="InterPro"/>
</dbReference>
<evidence type="ECO:0000313" key="6">
    <source>
        <dbReference type="Proteomes" id="UP000218399"/>
    </source>
</evidence>
<evidence type="ECO:0000256" key="3">
    <source>
        <dbReference type="RuleBase" id="RU000524"/>
    </source>
</evidence>
<dbReference type="CDD" id="cd04496">
    <property type="entry name" value="SSB_OBF"/>
    <property type="match status" value="1"/>
</dbReference>
<dbReference type="Pfam" id="PF00436">
    <property type="entry name" value="SSB"/>
    <property type="match status" value="1"/>
</dbReference>
<dbReference type="Gene3D" id="2.40.50.140">
    <property type="entry name" value="Nucleic acid-binding proteins"/>
    <property type="match status" value="1"/>
</dbReference>
<dbReference type="PROSITE" id="PS50935">
    <property type="entry name" value="SSB"/>
    <property type="match status" value="1"/>
</dbReference>
<keyword evidence="6" id="KW-1185">Reference proteome</keyword>
<keyword evidence="1 2" id="KW-0238">DNA-binding</keyword>
<dbReference type="GO" id="GO:0003697">
    <property type="term" value="F:single-stranded DNA binding"/>
    <property type="evidence" value="ECO:0007669"/>
    <property type="project" value="InterPro"/>
</dbReference>
<feature type="region of interest" description="Disordered" evidence="4">
    <location>
        <begin position="123"/>
        <end position="215"/>
    </location>
</feature>
<proteinExistence type="predicted"/>
<evidence type="ECO:0000313" key="5">
    <source>
        <dbReference type="EMBL" id="PAU68321.1"/>
    </source>
</evidence>
<name>A0A2A2EH44_9BIFI</name>
<feature type="compositionally biased region" description="Polar residues" evidence="4">
    <location>
        <begin position="124"/>
        <end position="136"/>
    </location>
</feature>
<reference evidence="5 6" key="1">
    <citation type="journal article" date="2017" name="ISME J.">
        <title>Unveiling bifidobacterial biogeography across the mammalian branch of the tree of life.</title>
        <authorList>
            <person name="Milani C."/>
            <person name="Mangifesta M."/>
            <person name="Mancabelli L."/>
            <person name="Lugli G.A."/>
            <person name="James K."/>
            <person name="Duranti S."/>
            <person name="Turroni F."/>
            <person name="Ferrario C."/>
            <person name="Ossiprandi M.C."/>
            <person name="van Sinderen D."/>
            <person name="Ventura M."/>
        </authorList>
    </citation>
    <scope>NUCLEOTIDE SEQUENCE [LARGE SCALE GENOMIC DNA]</scope>
    <source>
        <strain evidence="6">Ham19E</strain>
    </source>
</reference>
<evidence type="ECO:0000256" key="2">
    <source>
        <dbReference type="PROSITE-ProRule" id="PRU00252"/>
    </source>
</evidence>
<sequence length="215" mass="22752">MAIQQGQITITGFAGNDPTLRGGQDESRSACRFRLASTRGYMDRNGVWREQATTWVTVKAFRTLALNVVNSVRKGDAVIVTGILTTETWRAENGDTRSSMIIEASNIGHDLNYGVSAMRKIAKSNEQTASSTQQGAGRTPQQGGGDHDPGYGNGERHTNAPVTFGAPPVDPQTGEVASEEDMAAVVAEAAAVAQRAMDPQPVGARDEFDDGAGSL</sequence>
<protein>
    <recommendedName>
        <fullName evidence="3">Single-stranded DNA-binding protein</fullName>
    </recommendedName>
</protein>
<feature type="compositionally biased region" description="Low complexity" evidence="4">
    <location>
        <begin position="183"/>
        <end position="193"/>
    </location>
</feature>
<dbReference type="GO" id="GO:0009295">
    <property type="term" value="C:nucleoid"/>
    <property type="evidence" value="ECO:0007669"/>
    <property type="project" value="TreeGrafter"/>
</dbReference>
<dbReference type="PANTHER" id="PTHR10302:SF27">
    <property type="entry name" value="SINGLE-STRANDED DNA-BINDING PROTEIN"/>
    <property type="match status" value="1"/>
</dbReference>